<keyword evidence="2" id="KW-0472">Membrane</keyword>
<feature type="compositionally biased region" description="Low complexity" evidence="1">
    <location>
        <begin position="295"/>
        <end position="309"/>
    </location>
</feature>
<feature type="compositionally biased region" description="Polar residues" evidence="1">
    <location>
        <begin position="310"/>
        <end position="319"/>
    </location>
</feature>
<keyword evidence="2" id="KW-0812">Transmembrane</keyword>
<accession>O87894</accession>
<feature type="transmembrane region" description="Helical" evidence="2">
    <location>
        <begin position="171"/>
        <end position="193"/>
    </location>
</feature>
<organism evidence="3">
    <name type="scientific">Mycobacterium leprae</name>
    <dbReference type="NCBI Taxonomy" id="1769"/>
    <lineage>
        <taxon>Bacteria</taxon>
        <taxon>Bacillati</taxon>
        <taxon>Actinomycetota</taxon>
        <taxon>Actinomycetes</taxon>
        <taxon>Mycobacteriales</taxon>
        <taxon>Mycobacteriaceae</taxon>
        <taxon>Mycobacterium</taxon>
    </lineage>
</organism>
<keyword evidence="2" id="KW-1133">Transmembrane helix</keyword>
<dbReference type="EMBL" id="U82111">
    <property type="protein sequence ID" value="AAC69251.1"/>
    <property type="molecule type" value="Genomic_DNA"/>
</dbReference>
<feature type="transmembrane region" description="Helical" evidence="2">
    <location>
        <begin position="142"/>
        <end position="165"/>
    </location>
</feature>
<name>O87894_MYCLR</name>
<dbReference type="InterPro" id="IPR035166">
    <property type="entry name" value="DUF5336"/>
</dbReference>
<feature type="region of interest" description="Disordered" evidence="1">
    <location>
        <begin position="262"/>
        <end position="336"/>
    </location>
</feature>
<proteinExistence type="predicted"/>
<sequence>MRRNVSAANLGVYPTVRMGSTALHCSSGAVTALEITGGVMTYLPGSPGYPLVQPAGSYPGATPSFVKSDVGESQLYHYLTIAVVVLGLAVYLGNFGPTFTSSSDIGPGSGGFAGDAGTAVVVALLAALLAGLDLLPKAKSSAGVVGAIAVLGALLAISEMINMPAGFSIGWAMWFILVCSVLQAIAAVAALLLEAGIIAAPAPRLSYDPYLQYGQYGAQSYYGQPNRQLQVGLNAHSPQQSPAGYGAQYGAYTSSPTQIQAGMPATGGFSAQHSAQQGPSTPPTGFPSFSPPPSVGAAAGSQAGSAPVSYSNPTDSKQGFGQGRESTSSSSGSAPV</sequence>
<dbReference type="Pfam" id="PF17270">
    <property type="entry name" value="DUF5336"/>
    <property type="match status" value="1"/>
</dbReference>
<feature type="compositionally biased region" description="Pro residues" evidence="1">
    <location>
        <begin position="280"/>
        <end position="294"/>
    </location>
</feature>
<protein>
    <submittedName>
        <fullName evidence="3">34 kDa antigen</fullName>
    </submittedName>
</protein>
<reference evidence="3" key="1">
    <citation type="journal article" date="1993" name="Mol. Microbiol.">
        <title>Use of an ordered cosmid library to deduce the genomic organization of Mycobacterium leprae.</title>
        <authorList>
            <person name="Eiglmeier K."/>
            <person name="Honore N."/>
            <person name="Woods S.A."/>
            <person name="Caudron B."/>
            <person name="Cole S.T."/>
        </authorList>
    </citation>
    <scope>NUCLEOTIDE SEQUENCE</scope>
</reference>
<dbReference type="AlphaFoldDB" id="O87894"/>
<feature type="transmembrane region" description="Helical" evidence="2">
    <location>
        <begin position="75"/>
        <end position="96"/>
    </location>
</feature>
<feature type="transmembrane region" description="Helical" evidence="2">
    <location>
        <begin position="116"/>
        <end position="135"/>
    </location>
</feature>
<reference evidence="3" key="2">
    <citation type="journal article" date="1998" name="Infect. Immun.">
        <title>Characterization of a 34-kilodalton protein of Mycobacterium leprae that is isologous to the immunodominant 34-kilodalton antigen of Mycobacterium paratuberculosis.</title>
        <authorList>
            <person name="Silbaq F.S."/>
            <person name="Cho S.N."/>
            <person name="Cole S.T."/>
            <person name="Brennan P.J."/>
        </authorList>
    </citation>
    <scope>NUCLEOTIDE SEQUENCE</scope>
</reference>
<feature type="compositionally biased region" description="Low complexity" evidence="1">
    <location>
        <begin position="326"/>
        <end position="336"/>
    </location>
</feature>
<evidence type="ECO:0000256" key="1">
    <source>
        <dbReference type="SAM" id="MobiDB-lite"/>
    </source>
</evidence>
<evidence type="ECO:0000313" key="3">
    <source>
        <dbReference type="EMBL" id="AAC69251.1"/>
    </source>
</evidence>
<evidence type="ECO:0000256" key="2">
    <source>
        <dbReference type="SAM" id="Phobius"/>
    </source>
</evidence>